<dbReference type="InParanoid" id="A0A212EHM7"/>
<comment type="caution">
    <text evidence="3">Lacks conserved residue(s) required for the propagation of feature annotation.</text>
</comment>
<dbReference type="InterPro" id="IPR027417">
    <property type="entry name" value="P-loop_NTPase"/>
</dbReference>
<dbReference type="STRING" id="278856.A0A212EHM7"/>
<sequence length="73" mass="7919">MPDDISPTVENVRVVVRVRPMDQRERLDGAAGCVSVDAVHGTIAVTRSNTTSPEPPRIYAYDAVFDSDTSQVS</sequence>
<evidence type="ECO:0000313" key="6">
    <source>
        <dbReference type="Proteomes" id="UP000007151"/>
    </source>
</evidence>
<dbReference type="GO" id="GO:0008017">
    <property type="term" value="F:microtubule binding"/>
    <property type="evidence" value="ECO:0007669"/>
    <property type="project" value="InterPro"/>
</dbReference>
<dbReference type="KEGG" id="dpl:KGM_205221"/>
<gene>
    <name evidence="5" type="ORF">KGM_205221</name>
</gene>
<dbReference type="InterPro" id="IPR001752">
    <property type="entry name" value="Kinesin_motor_dom"/>
</dbReference>
<proteinExistence type="inferred from homology"/>
<comment type="similarity">
    <text evidence="3">Belongs to the TRAFAC class myosin-kinesin ATPase superfamily. Kinesin family.</text>
</comment>
<comment type="caution">
    <text evidence="5">The sequence shown here is derived from an EMBL/GenBank/DDBJ whole genome shotgun (WGS) entry which is preliminary data.</text>
</comment>
<keyword evidence="6" id="KW-1185">Reference proteome</keyword>
<name>A0A212EHM7_DANPL</name>
<protein>
    <recommendedName>
        <fullName evidence="4">Kinesin motor domain-containing protein</fullName>
    </recommendedName>
</protein>
<keyword evidence="1" id="KW-0547">Nucleotide-binding</keyword>
<evidence type="ECO:0000256" key="1">
    <source>
        <dbReference type="ARBA" id="ARBA00022741"/>
    </source>
</evidence>
<keyword evidence="2" id="KW-0067">ATP-binding</keyword>
<dbReference type="Gene3D" id="3.40.850.10">
    <property type="entry name" value="Kinesin motor domain"/>
    <property type="match status" value="1"/>
</dbReference>
<feature type="domain" description="Kinesin motor" evidence="4">
    <location>
        <begin position="11"/>
        <end position="73"/>
    </location>
</feature>
<dbReference type="AlphaFoldDB" id="A0A212EHM7"/>
<dbReference type="PROSITE" id="PS50067">
    <property type="entry name" value="KINESIN_MOTOR_2"/>
    <property type="match status" value="1"/>
</dbReference>
<reference evidence="5 6" key="1">
    <citation type="journal article" date="2011" name="Cell">
        <title>The monarch butterfly genome yields insights into long-distance migration.</title>
        <authorList>
            <person name="Zhan S."/>
            <person name="Merlin C."/>
            <person name="Boore J.L."/>
            <person name="Reppert S.M."/>
        </authorList>
    </citation>
    <scope>NUCLEOTIDE SEQUENCE [LARGE SCALE GENOMIC DNA]</scope>
    <source>
        <strain evidence="5">F-2</strain>
    </source>
</reference>
<accession>A0A212EHM7</accession>
<dbReference type="SUPFAM" id="SSF52540">
    <property type="entry name" value="P-loop containing nucleoside triphosphate hydrolases"/>
    <property type="match status" value="1"/>
</dbReference>
<dbReference type="EMBL" id="AGBW02014842">
    <property type="protein sequence ID" value="OWR41003.1"/>
    <property type="molecule type" value="Genomic_DNA"/>
</dbReference>
<dbReference type="Proteomes" id="UP000007151">
    <property type="component" value="Unassembled WGS sequence"/>
</dbReference>
<dbReference type="GO" id="GO:0007018">
    <property type="term" value="P:microtubule-based movement"/>
    <property type="evidence" value="ECO:0007669"/>
    <property type="project" value="InterPro"/>
</dbReference>
<dbReference type="InterPro" id="IPR036961">
    <property type="entry name" value="Kinesin_motor_dom_sf"/>
</dbReference>
<organism evidence="5 6">
    <name type="scientific">Danaus plexippus plexippus</name>
    <dbReference type="NCBI Taxonomy" id="278856"/>
    <lineage>
        <taxon>Eukaryota</taxon>
        <taxon>Metazoa</taxon>
        <taxon>Ecdysozoa</taxon>
        <taxon>Arthropoda</taxon>
        <taxon>Hexapoda</taxon>
        <taxon>Insecta</taxon>
        <taxon>Pterygota</taxon>
        <taxon>Neoptera</taxon>
        <taxon>Endopterygota</taxon>
        <taxon>Lepidoptera</taxon>
        <taxon>Glossata</taxon>
        <taxon>Ditrysia</taxon>
        <taxon>Papilionoidea</taxon>
        <taxon>Nymphalidae</taxon>
        <taxon>Danainae</taxon>
        <taxon>Danaini</taxon>
        <taxon>Danaina</taxon>
        <taxon>Danaus</taxon>
        <taxon>Danaus</taxon>
    </lineage>
</organism>
<evidence type="ECO:0000256" key="3">
    <source>
        <dbReference type="PROSITE-ProRule" id="PRU00283"/>
    </source>
</evidence>
<dbReference type="GO" id="GO:0005524">
    <property type="term" value="F:ATP binding"/>
    <property type="evidence" value="ECO:0007669"/>
    <property type="project" value="UniProtKB-KW"/>
</dbReference>
<evidence type="ECO:0000259" key="4">
    <source>
        <dbReference type="PROSITE" id="PS50067"/>
    </source>
</evidence>
<evidence type="ECO:0000313" key="5">
    <source>
        <dbReference type="EMBL" id="OWR41003.1"/>
    </source>
</evidence>
<evidence type="ECO:0000256" key="2">
    <source>
        <dbReference type="ARBA" id="ARBA00022840"/>
    </source>
</evidence>
<dbReference type="GO" id="GO:0003777">
    <property type="term" value="F:microtubule motor activity"/>
    <property type="evidence" value="ECO:0007669"/>
    <property type="project" value="InterPro"/>
</dbReference>